<keyword evidence="3" id="KW-0812">Transmembrane</keyword>
<reference evidence="4 5" key="1">
    <citation type="journal article" date="2020" name="Mol. Plant">
        <title>The Chromosome-Based Rubber Tree Genome Provides New Insights into Spurge Genome Evolution and Rubber Biosynthesis.</title>
        <authorList>
            <person name="Liu J."/>
            <person name="Shi C."/>
            <person name="Shi C.C."/>
            <person name="Li W."/>
            <person name="Zhang Q.J."/>
            <person name="Zhang Y."/>
            <person name="Li K."/>
            <person name="Lu H.F."/>
            <person name="Shi C."/>
            <person name="Zhu S.T."/>
            <person name="Xiao Z.Y."/>
            <person name="Nan H."/>
            <person name="Yue Y."/>
            <person name="Zhu X.G."/>
            <person name="Wu Y."/>
            <person name="Hong X.N."/>
            <person name="Fan G.Y."/>
            <person name="Tong Y."/>
            <person name="Zhang D."/>
            <person name="Mao C.L."/>
            <person name="Liu Y.L."/>
            <person name="Hao S.J."/>
            <person name="Liu W.Q."/>
            <person name="Lv M.Q."/>
            <person name="Zhang H.B."/>
            <person name="Liu Y."/>
            <person name="Hu-Tang G.R."/>
            <person name="Wang J.P."/>
            <person name="Wang J.H."/>
            <person name="Sun Y.H."/>
            <person name="Ni S.B."/>
            <person name="Chen W.B."/>
            <person name="Zhang X.C."/>
            <person name="Jiao Y.N."/>
            <person name="Eichler E.E."/>
            <person name="Li G.H."/>
            <person name="Liu X."/>
            <person name="Gao L.Z."/>
        </authorList>
    </citation>
    <scope>NUCLEOTIDE SEQUENCE [LARGE SCALE GENOMIC DNA]</scope>
    <source>
        <strain evidence="5">cv. GT1</strain>
        <tissue evidence="4">Leaf</tissue>
    </source>
</reference>
<proteinExistence type="predicted"/>
<evidence type="ECO:0000256" key="2">
    <source>
        <dbReference type="ARBA" id="ARBA00023136"/>
    </source>
</evidence>
<dbReference type="AlphaFoldDB" id="A0A6A6LGC5"/>
<dbReference type="PANTHER" id="PTHR31415">
    <property type="entry name" value="OS05G0367900 PROTEIN"/>
    <property type="match status" value="1"/>
</dbReference>
<dbReference type="PANTHER" id="PTHR31415:SF166">
    <property type="entry name" value="LATE EMBRYOGENESIS ABUNDANT (LEA) HYDROXYPROLINE-RICH GLYCOPROTEIN FAMILY"/>
    <property type="match status" value="1"/>
</dbReference>
<keyword evidence="3" id="KW-1133">Transmembrane helix</keyword>
<keyword evidence="5" id="KW-1185">Reference proteome</keyword>
<dbReference type="GO" id="GO:0009506">
    <property type="term" value="C:plasmodesma"/>
    <property type="evidence" value="ECO:0007669"/>
    <property type="project" value="TreeGrafter"/>
</dbReference>
<evidence type="ECO:0000256" key="3">
    <source>
        <dbReference type="SAM" id="Phobius"/>
    </source>
</evidence>
<sequence>MDPNSLPISSPGSYGLQPPSATLQINSAAARPNQSRSFHNCITRLMLLLVMSFLTLSFVSAVIWLVIDPHDPTFGLNSLCISNITLSDSQFTANYDIEFSVNNTNNKVNLVIDDVKVTVSYGRAIISLRVLEEISVSVPKTTQEKLMVGSEHGGGCQEFRACDKVSIGLPTSAGSGNLNGGATECKPKKPTFILQDATVNDLSLSGSNCLTSHIQVTISTKNPNERIGIYHEKLDIYASYRNQQITLATELPRSYQGHKEIIIWSPFLYANAVPISPYLAATLGQDFNAGAVLVNIKIDGTLKWKVGSWISGKYRINVNCPAYMTFGDRIHGINNGVGIKYQFAQGCSVEVAPS</sequence>
<dbReference type="GO" id="GO:0005886">
    <property type="term" value="C:plasma membrane"/>
    <property type="evidence" value="ECO:0007669"/>
    <property type="project" value="TreeGrafter"/>
</dbReference>
<dbReference type="EMBL" id="JAAGAX010000010">
    <property type="protein sequence ID" value="KAF2300492.1"/>
    <property type="molecule type" value="Genomic_DNA"/>
</dbReference>
<evidence type="ECO:0000313" key="5">
    <source>
        <dbReference type="Proteomes" id="UP000467840"/>
    </source>
</evidence>
<evidence type="ECO:0000256" key="1">
    <source>
        <dbReference type="ARBA" id="ARBA00004370"/>
    </source>
</evidence>
<dbReference type="InterPro" id="IPR044839">
    <property type="entry name" value="NDR1-like"/>
</dbReference>
<accession>A0A6A6LGC5</accession>
<comment type="caution">
    <text evidence="4">The sequence shown here is derived from an EMBL/GenBank/DDBJ whole genome shotgun (WGS) entry which is preliminary data.</text>
</comment>
<gene>
    <name evidence="4" type="ORF">GH714_013812</name>
</gene>
<dbReference type="GO" id="GO:0098542">
    <property type="term" value="P:defense response to other organism"/>
    <property type="evidence" value="ECO:0007669"/>
    <property type="project" value="InterPro"/>
</dbReference>
<evidence type="ECO:0000313" key="4">
    <source>
        <dbReference type="EMBL" id="KAF2300492.1"/>
    </source>
</evidence>
<comment type="subcellular location">
    <subcellularLocation>
        <location evidence="1">Membrane</location>
    </subcellularLocation>
</comment>
<feature type="transmembrane region" description="Helical" evidence="3">
    <location>
        <begin position="45"/>
        <end position="67"/>
    </location>
</feature>
<name>A0A6A6LGC5_HEVBR</name>
<organism evidence="4 5">
    <name type="scientific">Hevea brasiliensis</name>
    <name type="common">Para rubber tree</name>
    <name type="synonym">Siphonia brasiliensis</name>
    <dbReference type="NCBI Taxonomy" id="3981"/>
    <lineage>
        <taxon>Eukaryota</taxon>
        <taxon>Viridiplantae</taxon>
        <taxon>Streptophyta</taxon>
        <taxon>Embryophyta</taxon>
        <taxon>Tracheophyta</taxon>
        <taxon>Spermatophyta</taxon>
        <taxon>Magnoliopsida</taxon>
        <taxon>eudicotyledons</taxon>
        <taxon>Gunneridae</taxon>
        <taxon>Pentapetalae</taxon>
        <taxon>rosids</taxon>
        <taxon>fabids</taxon>
        <taxon>Malpighiales</taxon>
        <taxon>Euphorbiaceae</taxon>
        <taxon>Crotonoideae</taxon>
        <taxon>Micrandreae</taxon>
        <taxon>Hevea</taxon>
    </lineage>
</organism>
<protein>
    <submittedName>
        <fullName evidence="4">Uncharacterized protein</fullName>
    </submittedName>
</protein>
<dbReference type="Proteomes" id="UP000467840">
    <property type="component" value="Chromosome 4"/>
</dbReference>
<keyword evidence="2 3" id="KW-0472">Membrane</keyword>